<evidence type="ECO:0000313" key="1">
    <source>
        <dbReference type="EMBL" id="PRO73251.1"/>
    </source>
</evidence>
<dbReference type="OrthoDB" id="6975485at2"/>
<comment type="caution">
    <text evidence="1">The sequence shown here is derived from an EMBL/GenBank/DDBJ whole genome shotgun (WGS) entry which is preliminary data.</text>
</comment>
<keyword evidence="2" id="KW-1185">Reference proteome</keyword>
<gene>
    <name evidence="1" type="ORF">C6Y40_12450</name>
</gene>
<dbReference type="RefSeq" id="WP_105934859.1">
    <property type="nucleotide sequence ID" value="NZ_PVNP01000134.1"/>
</dbReference>
<dbReference type="Proteomes" id="UP000238949">
    <property type="component" value="Unassembled WGS sequence"/>
</dbReference>
<reference evidence="2" key="1">
    <citation type="journal article" date="2020" name="Int. J. Syst. Evol. Microbiol.">
        <title>Alteromonas alba sp. nov., a marine bacterium isolated from the seawater of the West Pacific Ocean.</title>
        <authorList>
            <person name="Sun C."/>
            <person name="Wu Y.-H."/>
            <person name="Xamxidin M."/>
            <person name="Cheng H."/>
            <person name="Xu X.-W."/>
        </authorList>
    </citation>
    <scope>NUCLEOTIDE SEQUENCE [LARGE SCALE GENOMIC DNA]</scope>
    <source>
        <strain evidence="2">190</strain>
    </source>
</reference>
<accession>A0A2S9V9W4</accession>
<dbReference type="InterPro" id="IPR013467">
    <property type="entry name" value="HNH78-like"/>
</dbReference>
<dbReference type="EMBL" id="PVNP01000134">
    <property type="protein sequence ID" value="PRO73251.1"/>
    <property type="molecule type" value="Genomic_DNA"/>
</dbReference>
<dbReference type="NCBIfam" id="TIGR02646">
    <property type="entry name" value="retron system putative HNH endonuclease"/>
    <property type="match status" value="1"/>
</dbReference>
<proteinExistence type="predicted"/>
<organism evidence="1 2">
    <name type="scientific">Alteromonas alba</name>
    <dbReference type="NCBI Taxonomy" id="2079529"/>
    <lineage>
        <taxon>Bacteria</taxon>
        <taxon>Pseudomonadati</taxon>
        <taxon>Pseudomonadota</taxon>
        <taxon>Gammaproteobacteria</taxon>
        <taxon>Alteromonadales</taxon>
        <taxon>Alteromonadaceae</taxon>
        <taxon>Alteromonas/Salinimonas group</taxon>
        <taxon>Alteromonas</taxon>
    </lineage>
</organism>
<dbReference type="AlphaFoldDB" id="A0A2S9V9W4"/>
<protein>
    <submittedName>
        <fullName evidence="1">TIGR02646 family protein</fullName>
    </submittedName>
</protein>
<sequence length="255" mass="28425">MKKVLKGAEPELLEAYRNSNSANTWVQFKRVAARKEAVSAQLKHDQAGLCAYCEIKLLPKTHEGEADFRVEHFHPKSDTTIAHNWHLDWQNLLGCCHGGSQKNIVEEADRFGNGDHSCDVPKGNKDLGAIILNPLHLPAFPALFAAERSTCKLKVNVHNCQSATISAAKAAATISELRLDSARLNRFRKTLLDEINRQLTQLIQTGLSVEAARTKLARILLNKDTQQHWPAFFTSVRSYLGSEAEVHLHNIDYAG</sequence>
<dbReference type="Gene3D" id="1.10.30.50">
    <property type="match status" value="1"/>
</dbReference>
<evidence type="ECO:0000313" key="2">
    <source>
        <dbReference type="Proteomes" id="UP000238949"/>
    </source>
</evidence>
<name>A0A2S9V9W4_9ALTE</name>